<evidence type="ECO:0000313" key="8">
    <source>
        <dbReference type="EMBL" id="AIV03474.1"/>
    </source>
</evidence>
<dbReference type="HAMAP" id="MF_01337_B">
    <property type="entry name" value="Ribosomal_uL18_B"/>
    <property type="match status" value="1"/>
</dbReference>
<dbReference type="SUPFAM" id="SSF53137">
    <property type="entry name" value="Translational machinery components"/>
    <property type="match status" value="1"/>
</dbReference>
<dbReference type="GO" id="GO:0006412">
    <property type="term" value="P:translation"/>
    <property type="evidence" value="ECO:0007669"/>
    <property type="project" value="UniProtKB-UniRule"/>
</dbReference>
<organism evidence="8 9">
    <name type="scientific">Candidatus Malacoplasma girerdii</name>
    <dbReference type="NCBI Taxonomy" id="1318617"/>
    <lineage>
        <taxon>Bacteria</taxon>
        <taxon>Bacillati</taxon>
        <taxon>Mycoplasmatota</taxon>
        <taxon>Mycoplasmoidales</taxon>
        <taxon>Mycoplasmoidaceae</taxon>
        <taxon>Malacoplasma</taxon>
    </lineage>
</organism>
<reference evidence="8 9" key="1">
    <citation type="journal article" date="2014" name="PLoS ONE">
        <title>An emerging Mycoplasma associated with trichomoniasis, vaginal infection and disease.</title>
        <authorList>
            <consortium name="Vaginal Microbiome Consortium"/>
            <person name="Fettweis J.M."/>
            <person name="Serrano M.G."/>
            <person name="Huang B."/>
            <person name="Brooks J.P."/>
            <person name="Glascock A.L."/>
            <person name="Sheth N.U."/>
            <person name="Strauss J.F.III."/>
            <person name="Jefferson K.K."/>
            <person name="Buck G.A."/>
        </authorList>
    </citation>
    <scope>NUCLEOTIDE SEQUENCE [LARGE SCALE GENOMIC DNA]</scope>
    <source>
        <strain evidence="8 9">VCU_M1</strain>
    </source>
</reference>
<dbReference type="NCBIfam" id="TIGR00060">
    <property type="entry name" value="L18_bact"/>
    <property type="match status" value="1"/>
</dbReference>
<keyword evidence="4 7" id="KW-0689">Ribosomal protein</keyword>
<evidence type="ECO:0000313" key="9">
    <source>
        <dbReference type="Proteomes" id="UP000030066"/>
    </source>
</evidence>
<dbReference type="GO" id="GO:0005840">
    <property type="term" value="C:ribosome"/>
    <property type="evidence" value="ECO:0007669"/>
    <property type="project" value="UniProtKB-KW"/>
</dbReference>
<dbReference type="AlphaFoldDB" id="A0A097SSB4"/>
<dbReference type="InterPro" id="IPR057268">
    <property type="entry name" value="Ribosomal_L18"/>
</dbReference>
<protein>
    <recommendedName>
        <fullName evidence="6 7">Large ribosomal subunit protein uL18</fullName>
    </recommendedName>
</protein>
<dbReference type="Gene3D" id="3.30.420.100">
    <property type="match status" value="1"/>
</dbReference>
<name>A0A097SSB4_9BACT</name>
<comment type="function">
    <text evidence="7">This is one of the proteins that bind and probably mediate the attachment of the 5S RNA into the large ribosomal subunit, where it forms part of the central protuberance.</text>
</comment>
<sequence>MKHINFDRKKQRSLRHKRITKTLTRCEDLRPRLVVTKTTHHIYAQIIDDTTHKVLAASSSLTLKINKKNIETAKTVGADIAKKAVALKIKNIAFDRGGNKYHGQIKVLADAVRENGLNF</sequence>
<keyword evidence="2 7" id="KW-0699">rRNA-binding</keyword>
<dbReference type="PANTHER" id="PTHR12899">
    <property type="entry name" value="39S RIBOSOMAL PROTEIN L18, MITOCHONDRIAL"/>
    <property type="match status" value="1"/>
</dbReference>
<dbReference type="Proteomes" id="UP000030066">
    <property type="component" value="Chromosome"/>
</dbReference>
<evidence type="ECO:0000256" key="6">
    <source>
        <dbReference type="ARBA" id="ARBA00035197"/>
    </source>
</evidence>
<evidence type="ECO:0000256" key="1">
    <source>
        <dbReference type="ARBA" id="ARBA00007116"/>
    </source>
</evidence>
<evidence type="ECO:0000256" key="3">
    <source>
        <dbReference type="ARBA" id="ARBA00022884"/>
    </source>
</evidence>
<accession>A0A097SSB4</accession>
<comment type="subunit">
    <text evidence="7">Part of the 50S ribosomal subunit; part of the 5S rRNA/L5/L18/L25 subcomplex. Contacts the 5S and 23S rRNAs.</text>
</comment>
<dbReference type="GO" id="GO:0008097">
    <property type="term" value="F:5S rRNA binding"/>
    <property type="evidence" value="ECO:0007669"/>
    <property type="project" value="TreeGrafter"/>
</dbReference>
<dbReference type="KEGG" id="mgj:MGM1_0870"/>
<gene>
    <name evidence="7 8" type="primary">rplR</name>
    <name evidence="8" type="ORF">MGM1_0870</name>
</gene>
<dbReference type="eggNOG" id="COG0256">
    <property type="taxonomic scope" value="Bacteria"/>
</dbReference>
<evidence type="ECO:0000256" key="7">
    <source>
        <dbReference type="HAMAP-Rule" id="MF_01337"/>
    </source>
</evidence>
<keyword evidence="5 7" id="KW-0687">Ribonucleoprotein</keyword>
<dbReference type="GO" id="GO:1990904">
    <property type="term" value="C:ribonucleoprotein complex"/>
    <property type="evidence" value="ECO:0007669"/>
    <property type="project" value="UniProtKB-KW"/>
</dbReference>
<keyword evidence="9" id="KW-1185">Reference proteome</keyword>
<dbReference type="InterPro" id="IPR005484">
    <property type="entry name" value="Ribosomal_uL18_bac/plant/anim"/>
</dbReference>
<comment type="similarity">
    <text evidence="1 7">Belongs to the universal ribosomal protein uL18 family.</text>
</comment>
<evidence type="ECO:0000256" key="4">
    <source>
        <dbReference type="ARBA" id="ARBA00022980"/>
    </source>
</evidence>
<proteinExistence type="inferred from homology"/>
<dbReference type="CDD" id="cd00432">
    <property type="entry name" value="Ribosomal_L18_L5e"/>
    <property type="match status" value="1"/>
</dbReference>
<dbReference type="InterPro" id="IPR004389">
    <property type="entry name" value="Ribosomal_uL18_bac-type"/>
</dbReference>
<dbReference type="EMBL" id="CP007711">
    <property type="protein sequence ID" value="AIV03474.1"/>
    <property type="molecule type" value="Genomic_DNA"/>
</dbReference>
<dbReference type="GO" id="GO:0003735">
    <property type="term" value="F:structural constituent of ribosome"/>
    <property type="evidence" value="ECO:0007669"/>
    <property type="project" value="InterPro"/>
</dbReference>
<dbReference type="HOGENOM" id="CLU_098841_0_1_14"/>
<dbReference type="Pfam" id="PF00861">
    <property type="entry name" value="Ribosomal_L18p"/>
    <property type="match status" value="1"/>
</dbReference>
<dbReference type="PANTHER" id="PTHR12899:SF3">
    <property type="entry name" value="LARGE RIBOSOMAL SUBUNIT PROTEIN UL18M"/>
    <property type="match status" value="1"/>
</dbReference>
<evidence type="ECO:0000256" key="2">
    <source>
        <dbReference type="ARBA" id="ARBA00022730"/>
    </source>
</evidence>
<dbReference type="STRING" id="1318617.MGM1_0870"/>
<dbReference type="FunFam" id="3.30.420.100:FF:000001">
    <property type="entry name" value="50S ribosomal protein L18"/>
    <property type="match status" value="1"/>
</dbReference>
<keyword evidence="3 7" id="KW-0694">RNA-binding</keyword>
<evidence type="ECO:0000256" key="5">
    <source>
        <dbReference type="ARBA" id="ARBA00023274"/>
    </source>
</evidence>
<dbReference type="GO" id="GO:0005737">
    <property type="term" value="C:cytoplasm"/>
    <property type="evidence" value="ECO:0007669"/>
    <property type="project" value="UniProtKB-ARBA"/>
</dbReference>